<dbReference type="AlphaFoldDB" id="A0A9W6SUC6"/>
<feature type="transmembrane region" description="Helical" evidence="6">
    <location>
        <begin position="28"/>
        <end position="49"/>
    </location>
</feature>
<accession>A0A9W6SUC6</accession>
<gene>
    <name evidence="8" type="ORF">Afil01_57130</name>
</gene>
<protein>
    <recommendedName>
        <fullName evidence="7">CopC domain-containing protein</fullName>
    </recommendedName>
</protein>
<evidence type="ECO:0000256" key="3">
    <source>
        <dbReference type="ARBA" id="ARBA00022729"/>
    </source>
</evidence>
<dbReference type="GO" id="GO:0005507">
    <property type="term" value="F:copper ion binding"/>
    <property type="evidence" value="ECO:0007669"/>
    <property type="project" value="InterPro"/>
</dbReference>
<dbReference type="EMBL" id="BSTX01000004">
    <property type="protein sequence ID" value="GLZ80906.1"/>
    <property type="molecule type" value="Genomic_DNA"/>
</dbReference>
<proteinExistence type="predicted"/>
<feature type="region of interest" description="Disordered" evidence="5">
    <location>
        <begin position="145"/>
        <end position="167"/>
    </location>
</feature>
<evidence type="ECO:0000256" key="1">
    <source>
        <dbReference type="ARBA" id="ARBA00004196"/>
    </source>
</evidence>
<evidence type="ECO:0000256" key="5">
    <source>
        <dbReference type="SAM" id="MobiDB-lite"/>
    </source>
</evidence>
<keyword evidence="6" id="KW-0812">Transmembrane</keyword>
<evidence type="ECO:0000256" key="4">
    <source>
        <dbReference type="ARBA" id="ARBA00023008"/>
    </source>
</evidence>
<keyword evidence="3" id="KW-0732">Signal</keyword>
<dbReference type="SUPFAM" id="SSF81296">
    <property type="entry name" value="E set domains"/>
    <property type="match status" value="1"/>
</dbReference>
<dbReference type="InterPro" id="IPR014755">
    <property type="entry name" value="Cu-Rt/internalin_Ig-like"/>
</dbReference>
<dbReference type="InterPro" id="IPR007348">
    <property type="entry name" value="CopC_dom"/>
</dbReference>
<evidence type="ECO:0000313" key="9">
    <source>
        <dbReference type="Proteomes" id="UP001165079"/>
    </source>
</evidence>
<keyword evidence="4" id="KW-0186">Copper</keyword>
<dbReference type="InterPro" id="IPR014756">
    <property type="entry name" value="Ig_E-set"/>
</dbReference>
<dbReference type="GO" id="GO:0006825">
    <property type="term" value="P:copper ion transport"/>
    <property type="evidence" value="ECO:0007669"/>
    <property type="project" value="InterPro"/>
</dbReference>
<dbReference type="PANTHER" id="PTHR34820:SF4">
    <property type="entry name" value="INNER MEMBRANE PROTEIN YEBZ"/>
    <property type="match status" value="1"/>
</dbReference>
<evidence type="ECO:0000256" key="6">
    <source>
        <dbReference type="SAM" id="Phobius"/>
    </source>
</evidence>
<keyword evidence="2" id="KW-0479">Metal-binding</keyword>
<sequence>MCAGTPTRAAGNFPAATDDNPDVTKPRLILAALAAAFAFVLVTATPASAHARLLSSDPKDGAALATAPKQAVLEFSERLDAKSTQIAVTDSSGGVVPSSPFTVDGQKLTQPLSLTVAGTYTIGYRLVSEDGHRVDGKLTFSVQTGTTPSEAASAGTSPSGTVPSPLKSEVKSTADQIAETSGTTIWWIAGAVALAVGLFVAVSAMRKRNARRP</sequence>
<evidence type="ECO:0000313" key="8">
    <source>
        <dbReference type="EMBL" id="GLZ80906.1"/>
    </source>
</evidence>
<dbReference type="GO" id="GO:0030313">
    <property type="term" value="C:cell envelope"/>
    <property type="evidence" value="ECO:0007669"/>
    <property type="project" value="UniProtKB-SubCell"/>
</dbReference>
<dbReference type="Gene3D" id="2.60.40.1220">
    <property type="match status" value="1"/>
</dbReference>
<dbReference type="GO" id="GO:0005886">
    <property type="term" value="C:plasma membrane"/>
    <property type="evidence" value="ECO:0007669"/>
    <property type="project" value="TreeGrafter"/>
</dbReference>
<dbReference type="Proteomes" id="UP001165079">
    <property type="component" value="Unassembled WGS sequence"/>
</dbReference>
<feature type="transmembrane region" description="Helical" evidence="6">
    <location>
        <begin position="185"/>
        <end position="205"/>
    </location>
</feature>
<comment type="subcellular location">
    <subcellularLocation>
        <location evidence="1">Cell envelope</location>
    </subcellularLocation>
</comment>
<dbReference type="Pfam" id="PF04234">
    <property type="entry name" value="CopC"/>
    <property type="match status" value="1"/>
</dbReference>
<evidence type="ECO:0000256" key="2">
    <source>
        <dbReference type="ARBA" id="ARBA00022723"/>
    </source>
</evidence>
<reference evidence="8" key="1">
    <citation type="submission" date="2023-03" db="EMBL/GenBank/DDBJ databases">
        <title>Actinorhabdospora filicis NBRC 111898.</title>
        <authorList>
            <person name="Ichikawa N."/>
            <person name="Sato H."/>
            <person name="Tonouchi N."/>
        </authorList>
    </citation>
    <scope>NUCLEOTIDE SEQUENCE</scope>
    <source>
        <strain evidence="8">NBRC 111898</strain>
    </source>
</reference>
<dbReference type="GO" id="GO:0046688">
    <property type="term" value="P:response to copper ion"/>
    <property type="evidence" value="ECO:0007669"/>
    <property type="project" value="InterPro"/>
</dbReference>
<name>A0A9W6SUC6_9ACTN</name>
<organism evidence="8 9">
    <name type="scientific">Actinorhabdospora filicis</name>
    <dbReference type="NCBI Taxonomy" id="1785913"/>
    <lineage>
        <taxon>Bacteria</taxon>
        <taxon>Bacillati</taxon>
        <taxon>Actinomycetota</taxon>
        <taxon>Actinomycetes</taxon>
        <taxon>Micromonosporales</taxon>
        <taxon>Micromonosporaceae</taxon>
        <taxon>Actinorhabdospora</taxon>
    </lineage>
</organism>
<dbReference type="InterPro" id="IPR032694">
    <property type="entry name" value="CopC/D"/>
</dbReference>
<feature type="compositionally biased region" description="Polar residues" evidence="5">
    <location>
        <begin position="145"/>
        <end position="162"/>
    </location>
</feature>
<evidence type="ECO:0000259" key="7">
    <source>
        <dbReference type="Pfam" id="PF04234"/>
    </source>
</evidence>
<comment type="caution">
    <text evidence="8">The sequence shown here is derived from an EMBL/GenBank/DDBJ whole genome shotgun (WGS) entry which is preliminary data.</text>
</comment>
<keyword evidence="6" id="KW-1133">Transmembrane helix</keyword>
<dbReference type="PANTHER" id="PTHR34820">
    <property type="entry name" value="INNER MEMBRANE PROTEIN YEBZ"/>
    <property type="match status" value="1"/>
</dbReference>
<dbReference type="GO" id="GO:0042597">
    <property type="term" value="C:periplasmic space"/>
    <property type="evidence" value="ECO:0007669"/>
    <property type="project" value="InterPro"/>
</dbReference>
<feature type="domain" description="CopC" evidence="7">
    <location>
        <begin position="50"/>
        <end position="142"/>
    </location>
</feature>
<keyword evidence="6" id="KW-0472">Membrane</keyword>
<keyword evidence="9" id="KW-1185">Reference proteome</keyword>